<evidence type="ECO:0000313" key="2">
    <source>
        <dbReference type="EMBL" id="MFC1420063.1"/>
    </source>
</evidence>
<dbReference type="EMBL" id="JBHFAB010000023">
    <property type="protein sequence ID" value="MFC1420063.1"/>
    <property type="molecule type" value="Genomic_DNA"/>
</dbReference>
<feature type="chain" id="PRO_5046123288" description="Secreted protein" evidence="1">
    <location>
        <begin position="30"/>
        <end position="202"/>
    </location>
</feature>
<proteinExistence type="predicted"/>
<sequence>MTLRMRILGIAAASCLAVAVAALPNVAAAAPASATSQANGGSTLNMTAIRASIASHNGTLTMAEASRLGIKPNTQYANTPLAATLHRALIKSGTGGGADPASIQPSTVRPMDAAGCAGKVCIGITGKGLHVDSWITSADVSAYQCSFGGFWEDGGLIDTGPEVCDSNGVLWNQALDVDFSEDTHVCNSWLNISGKPCEEVHS</sequence>
<keyword evidence="3" id="KW-1185">Reference proteome</keyword>
<accession>A0ABV6W233</accession>
<dbReference type="RefSeq" id="WP_380540574.1">
    <property type="nucleotide sequence ID" value="NZ_JBHFAB010000023.1"/>
</dbReference>
<keyword evidence="1" id="KW-0732">Signal</keyword>
<feature type="signal peptide" evidence="1">
    <location>
        <begin position="1"/>
        <end position="29"/>
    </location>
</feature>
<evidence type="ECO:0008006" key="4">
    <source>
        <dbReference type="Google" id="ProtNLM"/>
    </source>
</evidence>
<comment type="caution">
    <text evidence="2">The sequence shown here is derived from an EMBL/GenBank/DDBJ whole genome shotgun (WGS) entry which is preliminary data.</text>
</comment>
<dbReference type="Proteomes" id="UP001592531">
    <property type="component" value="Unassembled WGS sequence"/>
</dbReference>
<protein>
    <recommendedName>
        <fullName evidence="4">Secreted protein</fullName>
    </recommendedName>
</protein>
<organism evidence="2 3">
    <name type="scientific">Streptacidiphilus cavernicola</name>
    <dbReference type="NCBI Taxonomy" id="3342716"/>
    <lineage>
        <taxon>Bacteria</taxon>
        <taxon>Bacillati</taxon>
        <taxon>Actinomycetota</taxon>
        <taxon>Actinomycetes</taxon>
        <taxon>Kitasatosporales</taxon>
        <taxon>Streptomycetaceae</taxon>
        <taxon>Streptacidiphilus</taxon>
    </lineage>
</organism>
<gene>
    <name evidence="2" type="ORF">ACEZDE_25995</name>
</gene>
<evidence type="ECO:0000256" key="1">
    <source>
        <dbReference type="SAM" id="SignalP"/>
    </source>
</evidence>
<reference evidence="2 3" key="1">
    <citation type="submission" date="2024-09" db="EMBL/GenBank/DDBJ databases">
        <authorList>
            <person name="Lee S.D."/>
        </authorList>
    </citation>
    <scope>NUCLEOTIDE SEQUENCE [LARGE SCALE GENOMIC DNA]</scope>
    <source>
        <strain evidence="2 3">N8-3</strain>
    </source>
</reference>
<name>A0ABV6W233_9ACTN</name>
<evidence type="ECO:0000313" key="3">
    <source>
        <dbReference type="Proteomes" id="UP001592531"/>
    </source>
</evidence>